<reference evidence="1" key="1">
    <citation type="journal article" date="2022" name="Int. J. Mol. Sci.">
        <title>Draft Genome of Tanacetum Coccineum: Genomic Comparison of Closely Related Tanacetum-Family Plants.</title>
        <authorList>
            <person name="Yamashiro T."/>
            <person name="Shiraishi A."/>
            <person name="Nakayama K."/>
            <person name="Satake H."/>
        </authorList>
    </citation>
    <scope>NUCLEOTIDE SEQUENCE</scope>
</reference>
<reference evidence="1" key="2">
    <citation type="submission" date="2022-01" db="EMBL/GenBank/DDBJ databases">
        <authorList>
            <person name="Yamashiro T."/>
            <person name="Shiraishi A."/>
            <person name="Satake H."/>
            <person name="Nakayama K."/>
        </authorList>
    </citation>
    <scope>NUCLEOTIDE SEQUENCE</scope>
</reference>
<keyword evidence="2" id="KW-1185">Reference proteome</keyword>
<proteinExistence type="predicted"/>
<name>A0ABQ5DPA2_9ASTR</name>
<sequence length="164" mass="18499">MARLVLNFRSSEFLVSSDGRRPFELVYHGQFDDSRPSNNVRVTGRDLSVAIDCVLSGQPVPPNQKPSLENMRRQLDMIGEGLPYQLLVDGTVKFAASKYNISTESDQTTFDTITTNRVNATKSTWLQTSAITSRKQQLKSRKLGLKTAAYECLKQQRTHTKDSR</sequence>
<evidence type="ECO:0000313" key="2">
    <source>
        <dbReference type="Proteomes" id="UP001151760"/>
    </source>
</evidence>
<evidence type="ECO:0000313" key="1">
    <source>
        <dbReference type="EMBL" id="GJT38879.1"/>
    </source>
</evidence>
<dbReference type="PANTHER" id="PTHR43640:SF1">
    <property type="entry name" value="THIOREDOXIN-DEPENDENT PEROXIREDOXIN"/>
    <property type="match status" value="1"/>
</dbReference>
<dbReference type="Proteomes" id="UP001151760">
    <property type="component" value="Unassembled WGS sequence"/>
</dbReference>
<dbReference type="Gene3D" id="3.40.30.10">
    <property type="entry name" value="Glutaredoxin"/>
    <property type="match status" value="1"/>
</dbReference>
<dbReference type="PANTHER" id="PTHR43640">
    <property type="entry name" value="OS07G0260300 PROTEIN"/>
    <property type="match status" value="1"/>
</dbReference>
<dbReference type="InterPro" id="IPR047262">
    <property type="entry name" value="PRX-like1"/>
</dbReference>
<organism evidence="1 2">
    <name type="scientific">Tanacetum coccineum</name>
    <dbReference type="NCBI Taxonomy" id="301880"/>
    <lineage>
        <taxon>Eukaryota</taxon>
        <taxon>Viridiplantae</taxon>
        <taxon>Streptophyta</taxon>
        <taxon>Embryophyta</taxon>
        <taxon>Tracheophyta</taxon>
        <taxon>Spermatophyta</taxon>
        <taxon>Magnoliopsida</taxon>
        <taxon>eudicotyledons</taxon>
        <taxon>Gunneridae</taxon>
        <taxon>Pentapetalae</taxon>
        <taxon>asterids</taxon>
        <taxon>campanulids</taxon>
        <taxon>Asterales</taxon>
        <taxon>Asteraceae</taxon>
        <taxon>Asteroideae</taxon>
        <taxon>Anthemideae</taxon>
        <taxon>Anthemidinae</taxon>
        <taxon>Tanacetum</taxon>
    </lineage>
</organism>
<dbReference type="EMBL" id="BQNB010015340">
    <property type="protein sequence ID" value="GJT38879.1"/>
    <property type="molecule type" value="Genomic_DNA"/>
</dbReference>
<gene>
    <name evidence="1" type="ORF">Tco_0938744</name>
</gene>
<accession>A0ABQ5DPA2</accession>
<protein>
    <submittedName>
        <fullName evidence="1">Uncharacterized protein</fullName>
    </submittedName>
</protein>
<comment type="caution">
    <text evidence="1">The sequence shown here is derived from an EMBL/GenBank/DDBJ whole genome shotgun (WGS) entry which is preliminary data.</text>
</comment>